<sequence length="552" mass="63862">MQLTFPIRSRPIKGEALKGYALRLAWLNGFNSIADIQVVVGTPARFTSLKCSSKFIDALAETILMKGYQLRDYFNSSLNIAVDSSRAIMDIRVSQLRVCPECMKEKIPYIREEWMLAHTTHCLEHDIRLIDVCPKCNTPLAWKANLFEGCLCGFRWDSYASESEGVPAYLEIEKNLIEEDKADYLRVLYKALTHVLRPYDLTYDVYRTFPNNLSNLGTLFEQAYKLCSHQPYYDQWVSVRCDFFQNQSRSSSLFEALCHKLQPKIKCLEQSNSLQKKQVSLPALTTQYPEAISKFRQKYLHDNSLAWEQINIDDVAKILNLSHATIAYLVAQKHIKVLNNAKAIHHFLFSIQDIVKFMANIYRHAVKAKNKLPYHISLHELAEKAPLFDLRDRYDLGGIVEVIVQSSLPRILPYSSSHSIHNVLFDKEALLFELEEYFVNLPYVTASRVRLREICGLSELQYVTFLEVWGEKFDGKHIYISERGLKEFFSNHILVNRWCMLRDLELQTVLDQLNSGRDDFLHPSLVSKGIFILRKTSSNLRKLKYIATACSD</sequence>
<organism evidence="2 3">
    <name type="scientific">Vibrio owensii</name>
    <dbReference type="NCBI Taxonomy" id="696485"/>
    <lineage>
        <taxon>Bacteria</taxon>
        <taxon>Pseudomonadati</taxon>
        <taxon>Pseudomonadota</taxon>
        <taxon>Gammaproteobacteria</taxon>
        <taxon>Vibrionales</taxon>
        <taxon>Vibrionaceae</taxon>
        <taxon>Vibrio</taxon>
    </lineage>
</organism>
<reference evidence="2" key="1">
    <citation type="submission" date="2022-01" db="EMBL/GenBank/DDBJ databases">
        <authorList>
            <person name="Lagorce A."/>
        </authorList>
    </citation>
    <scope>NUCLEOTIDE SEQUENCE</scope>
    <source>
        <strain evidence="2">Th15_F1_D04</strain>
    </source>
</reference>
<feature type="domain" description="TniQ" evidence="1">
    <location>
        <begin position="6"/>
        <end position="129"/>
    </location>
</feature>
<gene>
    <name evidence="2" type="ORF">THF1D04_50275</name>
</gene>
<accession>A0AAU9QB63</accession>
<name>A0AAU9QB63_9VIBR</name>
<dbReference type="RefSeq" id="WP_409931866.1">
    <property type="nucleotide sequence ID" value="NZ_CAKMTQ010000045.1"/>
</dbReference>
<dbReference type="AlphaFoldDB" id="A0AAU9QB63"/>
<dbReference type="EMBL" id="CAKMTQ010000045">
    <property type="protein sequence ID" value="CAH1538381.1"/>
    <property type="molecule type" value="Genomic_DNA"/>
</dbReference>
<evidence type="ECO:0000313" key="2">
    <source>
        <dbReference type="EMBL" id="CAH1538381.1"/>
    </source>
</evidence>
<dbReference type="Proteomes" id="UP001295420">
    <property type="component" value="Unassembled WGS sequence"/>
</dbReference>
<proteinExistence type="predicted"/>
<dbReference type="Pfam" id="PF06527">
    <property type="entry name" value="TniQ"/>
    <property type="match status" value="1"/>
</dbReference>
<protein>
    <recommendedName>
        <fullName evidence="1">TniQ domain-containing protein</fullName>
    </recommendedName>
</protein>
<evidence type="ECO:0000313" key="3">
    <source>
        <dbReference type="Proteomes" id="UP001295420"/>
    </source>
</evidence>
<comment type="caution">
    <text evidence="2">The sequence shown here is derived from an EMBL/GenBank/DDBJ whole genome shotgun (WGS) entry which is preliminary data.</text>
</comment>
<evidence type="ECO:0000259" key="1">
    <source>
        <dbReference type="Pfam" id="PF06527"/>
    </source>
</evidence>
<dbReference type="InterPro" id="IPR009492">
    <property type="entry name" value="TniQ"/>
</dbReference>